<dbReference type="Pfam" id="PF03332">
    <property type="entry name" value="PMM"/>
    <property type="match status" value="2"/>
</dbReference>
<proteinExistence type="inferred from homology"/>
<dbReference type="Gene3D" id="3.30.1240.20">
    <property type="match status" value="1"/>
</dbReference>
<comment type="catalytic activity">
    <reaction evidence="5">
        <text>alpha-D-mannose 1-phosphate = D-mannose 6-phosphate</text>
        <dbReference type="Rhea" id="RHEA:11140"/>
        <dbReference type="ChEBI" id="CHEBI:58409"/>
        <dbReference type="ChEBI" id="CHEBI:58735"/>
        <dbReference type="EC" id="5.4.2.8"/>
    </reaction>
</comment>
<evidence type="ECO:0000313" key="7">
    <source>
        <dbReference type="EMBL" id="KAG5461760.1"/>
    </source>
</evidence>
<evidence type="ECO:0000256" key="5">
    <source>
        <dbReference type="RuleBase" id="RU361118"/>
    </source>
</evidence>
<dbReference type="GO" id="GO:0046872">
    <property type="term" value="F:metal ion binding"/>
    <property type="evidence" value="ECO:0007669"/>
    <property type="project" value="UniProtKB-KW"/>
</dbReference>
<dbReference type="GO" id="GO:0006013">
    <property type="term" value="P:mannose metabolic process"/>
    <property type="evidence" value="ECO:0007669"/>
    <property type="project" value="TreeGrafter"/>
</dbReference>
<evidence type="ECO:0000256" key="6">
    <source>
        <dbReference type="SAM" id="MobiDB-lite"/>
    </source>
</evidence>
<dbReference type="OrthoDB" id="10264771at2759"/>
<name>A0A8H7ZYM4_9FUNG</name>
<comment type="similarity">
    <text evidence="5">Belongs to the eukaryotic PMM family.</text>
</comment>
<comment type="pathway">
    <text evidence="5">Nucleotide-sugar biosynthesis; GDP-alpha-D-mannose biosynthesis; alpha-D-mannose 1-phosphate from D-fructose 6-phosphate: step 2/2.</text>
</comment>
<dbReference type="InterPro" id="IPR036412">
    <property type="entry name" value="HAD-like_sf"/>
</dbReference>
<dbReference type="Proteomes" id="UP000673691">
    <property type="component" value="Unassembled WGS sequence"/>
</dbReference>
<dbReference type="GO" id="GO:0004615">
    <property type="term" value="F:phosphomannomutase activity"/>
    <property type="evidence" value="ECO:0007669"/>
    <property type="project" value="UniProtKB-EC"/>
</dbReference>
<evidence type="ECO:0000256" key="1">
    <source>
        <dbReference type="ARBA" id="ARBA00022490"/>
    </source>
</evidence>
<comment type="subcellular location">
    <subcellularLocation>
        <location evidence="5">Cytoplasm</location>
    </subcellularLocation>
</comment>
<dbReference type="PANTHER" id="PTHR10466:SF0">
    <property type="entry name" value="PHOSPHOMANNOMUTASE"/>
    <property type="match status" value="1"/>
</dbReference>
<feature type="compositionally biased region" description="Low complexity" evidence="6">
    <location>
        <begin position="239"/>
        <end position="250"/>
    </location>
</feature>
<dbReference type="InterPro" id="IPR023214">
    <property type="entry name" value="HAD_sf"/>
</dbReference>
<dbReference type="GO" id="GO:0005829">
    <property type="term" value="C:cytosol"/>
    <property type="evidence" value="ECO:0007669"/>
    <property type="project" value="TreeGrafter"/>
</dbReference>
<evidence type="ECO:0000256" key="3">
    <source>
        <dbReference type="ARBA" id="ARBA00022842"/>
    </source>
</evidence>
<feature type="binding site" evidence="4">
    <location>
        <position position="268"/>
    </location>
    <ligand>
        <name>alpha-D-mannose 1-phosphate</name>
        <dbReference type="ChEBI" id="CHEBI:58409"/>
    </ligand>
</feature>
<dbReference type="InterPro" id="IPR043169">
    <property type="entry name" value="PMM_cap"/>
</dbReference>
<comment type="caution">
    <text evidence="7">The sequence shown here is derived from an EMBL/GenBank/DDBJ whole genome shotgun (WGS) entry which is preliminary data.</text>
</comment>
<feature type="compositionally biased region" description="Basic residues" evidence="6">
    <location>
        <begin position="222"/>
        <end position="236"/>
    </location>
</feature>
<gene>
    <name evidence="7" type="ORF">BJ554DRAFT_5993</name>
</gene>
<dbReference type="PANTHER" id="PTHR10466">
    <property type="entry name" value="PHOSPHOMANNOMUTASE"/>
    <property type="match status" value="1"/>
</dbReference>
<comment type="function">
    <text evidence="5">Involved in the synthesis of the GDP-mannose and dolichol-phosphate-mannose required for a number of critical mannosyl transfer reactions.</text>
</comment>
<dbReference type="GO" id="GO:0009298">
    <property type="term" value="P:GDP-mannose biosynthetic process"/>
    <property type="evidence" value="ECO:0007669"/>
    <property type="project" value="UniProtKB-UniPathway"/>
</dbReference>
<keyword evidence="2" id="KW-0479">Metal-binding</keyword>
<comment type="subunit">
    <text evidence="5">Homodimer.</text>
</comment>
<feature type="region of interest" description="Disordered" evidence="6">
    <location>
        <begin position="217"/>
        <end position="260"/>
    </location>
</feature>
<keyword evidence="3" id="KW-0460">Magnesium</keyword>
<keyword evidence="5" id="KW-0413">Isomerase</keyword>
<protein>
    <recommendedName>
        <fullName evidence="5">Phosphomannomutase</fullName>
        <ecNumber evidence="5">5.4.2.8</ecNumber>
    </recommendedName>
</protein>
<dbReference type="Gene3D" id="3.40.50.1000">
    <property type="entry name" value="HAD superfamily/HAD-like"/>
    <property type="match status" value="1"/>
</dbReference>
<evidence type="ECO:0000313" key="8">
    <source>
        <dbReference type="Proteomes" id="UP000673691"/>
    </source>
</evidence>
<dbReference type="AlphaFoldDB" id="A0A8H7ZYM4"/>
<dbReference type="EMBL" id="JAEFCI010003168">
    <property type="protein sequence ID" value="KAG5461760.1"/>
    <property type="molecule type" value="Genomic_DNA"/>
</dbReference>
<keyword evidence="8" id="KW-1185">Reference proteome</keyword>
<evidence type="ECO:0000256" key="2">
    <source>
        <dbReference type="ARBA" id="ARBA00022723"/>
    </source>
</evidence>
<reference evidence="7 8" key="1">
    <citation type="journal article" name="Sci. Rep.">
        <title>Genome-scale phylogenetic analyses confirm Olpidium as the closest living zoosporic fungus to the non-flagellated, terrestrial fungi.</title>
        <authorList>
            <person name="Chang Y."/>
            <person name="Rochon D."/>
            <person name="Sekimoto S."/>
            <person name="Wang Y."/>
            <person name="Chovatia M."/>
            <person name="Sandor L."/>
            <person name="Salamov A."/>
            <person name="Grigoriev I.V."/>
            <person name="Stajich J.E."/>
            <person name="Spatafora J.W."/>
        </authorList>
    </citation>
    <scope>NUCLEOTIDE SEQUENCE [LARGE SCALE GENOMIC DNA]</scope>
    <source>
        <strain evidence="7">S191</strain>
    </source>
</reference>
<sequence length="282" mass="29672">MTAANLEYADRQRPDTLVLFDVDGTLTAARKVGAFSGPSGPFGCCSIVRPENPVCFLAVQLRRARAGEKSVKPDMLEVLEKLRKVAVVGFVGGSDLAKQKEQLGEDERAGVAPRALGGSAVDAAFGGGGGRRLFLVCANGLIAYRNGKELASQVPPPPPHALRRPCRAQVAPLRGGVEATLGFPFAVIFMTGLPFSLISAELYPPHRRGAVQGDRQLDTPVHRKPGHTYKAVRRGGGRPARAPARPASGPTADAARGASASGTFVEFRNGMINVSPIGRNCS</sequence>
<dbReference type="EC" id="5.4.2.8" evidence="5"/>
<organism evidence="7 8">
    <name type="scientific">Olpidium bornovanus</name>
    <dbReference type="NCBI Taxonomy" id="278681"/>
    <lineage>
        <taxon>Eukaryota</taxon>
        <taxon>Fungi</taxon>
        <taxon>Fungi incertae sedis</taxon>
        <taxon>Olpidiomycota</taxon>
        <taxon>Olpidiomycotina</taxon>
        <taxon>Olpidiomycetes</taxon>
        <taxon>Olpidiales</taxon>
        <taxon>Olpidiaceae</taxon>
        <taxon>Olpidium</taxon>
    </lineage>
</organism>
<feature type="binding site" evidence="4">
    <location>
        <position position="279"/>
    </location>
    <ligand>
        <name>alpha-D-mannose 1-phosphate</name>
        <dbReference type="ChEBI" id="CHEBI:58409"/>
    </ligand>
</feature>
<accession>A0A8H7ZYM4</accession>
<dbReference type="InterPro" id="IPR005002">
    <property type="entry name" value="PMM"/>
</dbReference>
<dbReference type="UniPathway" id="UPA00126">
    <property type="reaction ID" value="UER00424"/>
</dbReference>
<keyword evidence="1 5" id="KW-0963">Cytoplasm</keyword>
<evidence type="ECO:0000256" key="4">
    <source>
        <dbReference type="PIRSR" id="PIRSR605002-2"/>
    </source>
</evidence>
<dbReference type="GO" id="GO:0006487">
    <property type="term" value="P:protein N-linked glycosylation"/>
    <property type="evidence" value="ECO:0007669"/>
    <property type="project" value="TreeGrafter"/>
</dbReference>
<dbReference type="SUPFAM" id="SSF56784">
    <property type="entry name" value="HAD-like"/>
    <property type="match status" value="1"/>
</dbReference>